<feature type="transmembrane region" description="Helical" evidence="1">
    <location>
        <begin position="60"/>
        <end position="80"/>
    </location>
</feature>
<keyword evidence="1" id="KW-0812">Transmembrane</keyword>
<reference evidence="2" key="1">
    <citation type="journal article" date="2020" name="mSystems">
        <title>Genome- and Community-Level Interaction Insights into Carbon Utilization and Element Cycling Functions of Hydrothermarchaeota in Hydrothermal Sediment.</title>
        <authorList>
            <person name="Zhou Z."/>
            <person name="Liu Y."/>
            <person name="Xu W."/>
            <person name="Pan J."/>
            <person name="Luo Z.H."/>
            <person name="Li M."/>
        </authorList>
    </citation>
    <scope>NUCLEOTIDE SEQUENCE [LARGE SCALE GENOMIC DNA]</scope>
    <source>
        <strain evidence="2">SpSt-788</strain>
    </source>
</reference>
<protein>
    <submittedName>
        <fullName evidence="2">DUF4282 domain-containing protein</fullName>
    </submittedName>
</protein>
<dbReference type="EMBL" id="DTHO01000002">
    <property type="protein sequence ID" value="HGG98887.1"/>
    <property type="molecule type" value="Genomic_DNA"/>
</dbReference>
<evidence type="ECO:0000313" key="2">
    <source>
        <dbReference type="EMBL" id="HGG98887.1"/>
    </source>
</evidence>
<dbReference type="Pfam" id="PF14110">
    <property type="entry name" value="DUF4282"/>
    <property type="match status" value="1"/>
</dbReference>
<accession>A0A7C4ELA7</accession>
<keyword evidence="1" id="KW-1133">Transmembrane helix</keyword>
<dbReference type="InterPro" id="IPR025557">
    <property type="entry name" value="DUF4282"/>
</dbReference>
<proteinExistence type="predicted"/>
<comment type="caution">
    <text evidence="2">The sequence shown here is derived from an EMBL/GenBank/DDBJ whole genome shotgun (WGS) entry which is preliminary data.</text>
</comment>
<dbReference type="AlphaFoldDB" id="A0A7C4ELA7"/>
<evidence type="ECO:0000256" key="1">
    <source>
        <dbReference type="SAM" id="Phobius"/>
    </source>
</evidence>
<feature type="transmembrane region" description="Helical" evidence="1">
    <location>
        <begin position="27"/>
        <end position="48"/>
    </location>
</feature>
<organism evidence="2">
    <name type="scientific">Thermodesulfovibrio aggregans</name>
    <dbReference type="NCBI Taxonomy" id="86166"/>
    <lineage>
        <taxon>Bacteria</taxon>
        <taxon>Pseudomonadati</taxon>
        <taxon>Nitrospirota</taxon>
        <taxon>Thermodesulfovibrionia</taxon>
        <taxon>Thermodesulfovibrionales</taxon>
        <taxon>Thermodesulfovibrionaceae</taxon>
        <taxon>Thermodesulfovibrio</taxon>
    </lineage>
</organism>
<keyword evidence="1" id="KW-0472">Membrane</keyword>
<sequence length="108" mass="11958">METEKGFFAQLFELTFKSFITVKIIKLLYVLAIIGSALIGLMLLIGGINTMKYSAGAGFLQIILSPLIALLGIIWSRVFLELTVVFFKIEENTARIAEIKEKETKTGG</sequence>
<name>A0A7C4ELA7_9BACT</name>
<gene>
    <name evidence="2" type="ORF">ENV75_00290</name>
</gene>